<evidence type="ECO:0000313" key="3">
    <source>
        <dbReference type="Proteomes" id="UP000308197"/>
    </source>
</evidence>
<dbReference type="InParanoid" id="A0A5C3P6U2"/>
<keyword evidence="3" id="KW-1185">Reference proteome</keyword>
<evidence type="ECO:0000313" key="2">
    <source>
        <dbReference type="EMBL" id="TFK84679.1"/>
    </source>
</evidence>
<feature type="region of interest" description="Disordered" evidence="1">
    <location>
        <begin position="98"/>
        <end position="128"/>
    </location>
</feature>
<dbReference type="Proteomes" id="UP000308197">
    <property type="component" value="Unassembled WGS sequence"/>
</dbReference>
<feature type="compositionally biased region" description="Basic and acidic residues" evidence="1">
    <location>
        <begin position="100"/>
        <end position="124"/>
    </location>
</feature>
<proteinExistence type="predicted"/>
<organism evidence="2 3">
    <name type="scientific">Polyporus arcularius HHB13444</name>
    <dbReference type="NCBI Taxonomy" id="1314778"/>
    <lineage>
        <taxon>Eukaryota</taxon>
        <taxon>Fungi</taxon>
        <taxon>Dikarya</taxon>
        <taxon>Basidiomycota</taxon>
        <taxon>Agaricomycotina</taxon>
        <taxon>Agaricomycetes</taxon>
        <taxon>Polyporales</taxon>
        <taxon>Polyporaceae</taxon>
        <taxon>Polyporus</taxon>
    </lineage>
</organism>
<dbReference type="AlphaFoldDB" id="A0A5C3P6U2"/>
<gene>
    <name evidence="2" type="ORF">K466DRAFT_496126</name>
</gene>
<dbReference type="EMBL" id="ML211300">
    <property type="protein sequence ID" value="TFK84679.1"/>
    <property type="molecule type" value="Genomic_DNA"/>
</dbReference>
<protein>
    <submittedName>
        <fullName evidence="2">Uncharacterized protein</fullName>
    </submittedName>
</protein>
<sequence>MPTFGRDRIRRFWNDVSARKKLAARDYEAFLMTIIPAYEGLLPLADEENVMDLLFELANWHALAKLRAHHEITLDNLGSATRHLYAAMRQFDTEVCPNYDTRETPSEAQARVRRDQARDPDKAADTGTKAKPFNVLNTYKYHVLGDYCEYIKRCGTSDNWTTQVVSISHYLGV</sequence>
<evidence type="ECO:0000256" key="1">
    <source>
        <dbReference type="SAM" id="MobiDB-lite"/>
    </source>
</evidence>
<dbReference type="STRING" id="1314778.A0A5C3P6U2"/>
<name>A0A5C3P6U2_9APHY</name>
<reference evidence="2 3" key="1">
    <citation type="journal article" date="2019" name="Nat. Ecol. Evol.">
        <title>Megaphylogeny resolves global patterns of mushroom evolution.</title>
        <authorList>
            <person name="Varga T."/>
            <person name="Krizsan K."/>
            <person name="Foldi C."/>
            <person name="Dima B."/>
            <person name="Sanchez-Garcia M."/>
            <person name="Sanchez-Ramirez S."/>
            <person name="Szollosi G.J."/>
            <person name="Szarkandi J.G."/>
            <person name="Papp V."/>
            <person name="Albert L."/>
            <person name="Andreopoulos W."/>
            <person name="Angelini C."/>
            <person name="Antonin V."/>
            <person name="Barry K.W."/>
            <person name="Bougher N.L."/>
            <person name="Buchanan P."/>
            <person name="Buyck B."/>
            <person name="Bense V."/>
            <person name="Catcheside P."/>
            <person name="Chovatia M."/>
            <person name="Cooper J."/>
            <person name="Damon W."/>
            <person name="Desjardin D."/>
            <person name="Finy P."/>
            <person name="Geml J."/>
            <person name="Haridas S."/>
            <person name="Hughes K."/>
            <person name="Justo A."/>
            <person name="Karasinski D."/>
            <person name="Kautmanova I."/>
            <person name="Kiss B."/>
            <person name="Kocsube S."/>
            <person name="Kotiranta H."/>
            <person name="LaButti K.M."/>
            <person name="Lechner B.E."/>
            <person name="Liimatainen K."/>
            <person name="Lipzen A."/>
            <person name="Lukacs Z."/>
            <person name="Mihaltcheva S."/>
            <person name="Morgado L.N."/>
            <person name="Niskanen T."/>
            <person name="Noordeloos M.E."/>
            <person name="Ohm R.A."/>
            <person name="Ortiz-Santana B."/>
            <person name="Ovrebo C."/>
            <person name="Racz N."/>
            <person name="Riley R."/>
            <person name="Savchenko A."/>
            <person name="Shiryaev A."/>
            <person name="Soop K."/>
            <person name="Spirin V."/>
            <person name="Szebenyi C."/>
            <person name="Tomsovsky M."/>
            <person name="Tulloss R.E."/>
            <person name="Uehling J."/>
            <person name="Grigoriev I.V."/>
            <person name="Vagvolgyi C."/>
            <person name="Papp T."/>
            <person name="Martin F.M."/>
            <person name="Miettinen O."/>
            <person name="Hibbett D.S."/>
            <person name="Nagy L.G."/>
        </authorList>
    </citation>
    <scope>NUCLEOTIDE SEQUENCE [LARGE SCALE GENOMIC DNA]</scope>
    <source>
        <strain evidence="2 3">HHB13444</strain>
    </source>
</reference>
<accession>A0A5C3P6U2</accession>